<accession>A0A8X6WQX1</accession>
<gene>
    <name evidence="1" type="ORF">TNIN_460851</name>
</gene>
<proteinExistence type="predicted"/>
<name>A0A8X6WQX1_9ARAC</name>
<reference evidence="1" key="1">
    <citation type="submission" date="2020-08" db="EMBL/GenBank/DDBJ databases">
        <title>Multicomponent nature underlies the extraordinary mechanical properties of spider dragline silk.</title>
        <authorList>
            <person name="Kono N."/>
            <person name="Nakamura H."/>
            <person name="Mori M."/>
            <person name="Yoshida Y."/>
            <person name="Ohtoshi R."/>
            <person name="Malay A.D."/>
            <person name="Moran D.A.P."/>
            <person name="Tomita M."/>
            <person name="Numata K."/>
            <person name="Arakawa K."/>
        </authorList>
    </citation>
    <scope>NUCLEOTIDE SEQUENCE</scope>
</reference>
<protein>
    <submittedName>
        <fullName evidence="1">Uncharacterized protein</fullName>
    </submittedName>
</protein>
<evidence type="ECO:0000313" key="2">
    <source>
        <dbReference type="Proteomes" id="UP000886998"/>
    </source>
</evidence>
<sequence length="77" mass="8827">MLEDPLTKTADDVSEEERDVLCLSFIEAVANETIEMASNESLYEKTEVGVFFSFQKQLDQSISVSVFEALYYVRYLT</sequence>
<dbReference type="Proteomes" id="UP000886998">
    <property type="component" value="Unassembled WGS sequence"/>
</dbReference>
<keyword evidence="2" id="KW-1185">Reference proteome</keyword>
<evidence type="ECO:0000313" key="1">
    <source>
        <dbReference type="EMBL" id="GFY39683.1"/>
    </source>
</evidence>
<comment type="caution">
    <text evidence="1">The sequence shown here is derived from an EMBL/GenBank/DDBJ whole genome shotgun (WGS) entry which is preliminary data.</text>
</comment>
<organism evidence="1 2">
    <name type="scientific">Trichonephila inaurata madagascariensis</name>
    <dbReference type="NCBI Taxonomy" id="2747483"/>
    <lineage>
        <taxon>Eukaryota</taxon>
        <taxon>Metazoa</taxon>
        <taxon>Ecdysozoa</taxon>
        <taxon>Arthropoda</taxon>
        <taxon>Chelicerata</taxon>
        <taxon>Arachnida</taxon>
        <taxon>Araneae</taxon>
        <taxon>Araneomorphae</taxon>
        <taxon>Entelegynae</taxon>
        <taxon>Araneoidea</taxon>
        <taxon>Nephilidae</taxon>
        <taxon>Trichonephila</taxon>
        <taxon>Trichonephila inaurata</taxon>
    </lineage>
</organism>
<dbReference type="AlphaFoldDB" id="A0A8X6WQX1"/>
<dbReference type="EMBL" id="BMAV01001497">
    <property type="protein sequence ID" value="GFY39683.1"/>
    <property type="molecule type" value="Genomic_DNA"/>
</dbReference>